<dbReference type="Proteomes" id="UP000003011">
    <property type="component" value="Unassembled WGS sequence"/>
</dbReference>
<dbReference type="RefSeq" id="WP_005539097.1">
    <property type="nucleotide sequence ID" value="NZ_JH378829.1"/>
</dbReference>
<comment type="function">
    <text evidence="1">PPIases accelerate the folding of proteins. It catalyzes the cis-trans isomerization of proline imidic peptide bonds in oligopeptides.</text>
</comment>
<dbReference type="PANTHER" id="PTHR45625:SF4">
    <property type="entry name" value="PEPTIDYLPROLYL ISOMERASE DOMAIN AND WD REPEAT-CONTAINING PROTEIN 1"/>
    <property type="match status" value="1"/>
</dbReference>
<name>G5GF11_9FIRM</name>
<dbReference type="STRING" id="679200.HMPREF9333_00149"/>
<protein>
    <recommendedName>
        <fullName evidence="2">peptidylprolyl isomerase</fullName>
        <ecNumber evidence="2">5.2.1.8</ecNumber>
    </recommendedName>
</protein>
<dbReference type="HOGENOM" id="CLU_754070_0_0_9"/>
<comment type="caution">
    <text evidence="7">The sequence shown here is derived from an EMBL/GenBank/DDBJ whole genome shotgun (WGS) entry which is preliminary data.</text>
</comment>
<keyword evidence="4" id="KW-0413">Isomerase</keyword>
<evidence type="ECO:0000256" key="1">
    <source>
        <dbReference type="ARBA" id="ARBA00002388"/>
    </source>
</evidence>
<dbReference type="Gene3D" id="2.40.100.10">
    <property type="entry name" value="Cyclophilin-like"/>
    <property type="match status" value="1"/>
</dbReference>
<evidence type="ECO:0000256" key="2">
    <source>
        <dbReference type="ARBA" id="ARBA00013194"/>
    </source>
</evidence>
<dbReference type="PANTHER" id="PTHR45625">
    <property type="entry name" value="PEPTIDYL-PROLYL CIS-TRANS ISOMERASE-RELATED"/>
    <property type="match status" value="1"/>
</dbReference>
<reference evidence="7 8" key="1">
    <citation type="submission" date="2011-08" db="EMBL/GenBank/DDBJ databases">
        <title>The Genome Sequence of Johnsonella ignava ATCC 51276.</title>
        <authorList>
            <consortium name="The Broad Institute Genome Sequencing Platform"/>
            <person name="Earl A."/>
            <person name="Ward D."/>
            <person name="Feldgarden M."/>
            <person name="Gevers D."/>
            <person name="Izard J."/>
            <person name="Blanton J.M."/>
            <person name="Baranova O.V."/>
            <person name="Dewhirst F.E."/>
            <person name="Young S.K."/>
            <person name="Zeng Q."/>
            <person name="Gargeya S."/>
            <person name="Fitzgerald M."/>
            <person name="Haas B."/>
            <person name="Abouelleil A."/>
            <person name="Alvarado L."/>
            <person name="Arachchi H.M."/>
            <person name="Berlin A."/>
            <person name="Brown A."/>
            <person name="Chapman S.B."/>
            <person name="Chen Z."/>
            <person name="Dunbar C."/>
            <person name="Freedman E."/>
            <person name="Gearin G."/>
            <person name="Gellesch M."/>
            <person name="Goldberg J."/>
            <person name="Griggs A."/>
            <person name="Gujja S."/>
            <person name="Heiman D."/>
            <person name="Howarth C."/>
            <person name="Larson L."/>
            <person name="Lui A."/>
            <person name="MacDonald P.J.P."/>
            <person name="Montmayeur A."/>
            <person name="Murphy C."/>
            <person name="Neiman D."/>
            <person name="Pearson M."/>
            <person name="Priest M."/>
            <person name="Roberts A."/>
            <person name="Saif S."/>
            <person name="Shea T."/>
            <person name="Shenoy N."/>
            <person name="Sisk P."/>
            <person name="Stolte C."/>
            <person name="Sykes S."/>
            <person name="Wortman J."/>
            <person name="Nusbaum C."/>
            <person name="Birren B."/>
        </authorList>
    </citation>
    <scope>NUCLEOTIDE SEQUENCE [LARGE SCALE GENOMIC DNA]</scope>
    <source>
        <strain evidence="7 8">ATCC 51276</strain>
    </source>
</reference>
<feature type="domain" description="PPIase cyclophilin-type" evidence="6">
    <location>
        <begin position="190"/>
        <end position="351"/>
    </location>
</feature>
<organism evidence="7 8">
    <name type="scientific">Johnsonella ignava ATCC 51276</name>
    <dbReference type="NCBI Taxonomy" id="679200"/>
    <lineage>
        <taxon>Bacteria</taxon>
        <taxon>Bacillati</taxon>
        <taxon>Bacillota</taxon>
        <taxon>Clostridia</taxon>
        <taxon>Lachnospirales</taxon>
        <taxon>Lachnospiraceae</taxon>
        <taxon>Johnsonella</taxon>
    </lineage>
</organism>
<dbReference type="InterPro" id="IPR002130">
    <property type="entry name" value="Cyclophilin-type_PPIase_dom"/>
</dbReference>
<dbReference type="AlphaFoldDB" id="G5GF11"/>
<evidence type="ECO:0000256" key="4">
    <source>
        <dbReference type="ARBA" id="ARBA00023235"/>
    </source>
</evidence>
<evidence type="ECO:0000256" key="5">
    <source>
        <dbReference type="SAM" id="SignalP"/>
    </source>
</evidence>
<dbReference type="PATRIC" id="fig|679200.3.peg.165"/>
<evidence type="ECO:0000259" key="6">
    <source>
        <dbReference type="PROSITE" id="PS50072"/>
    </source>
</evidence>
<dbReference type="PRINTS" id="PR00153">
    <property type="entry name" value="CSAPPISMRASE"/>
</dbReference>
<sequence>MKKPYLFLCFLSALSLGFSTLGFNANADVKKYEEEVQKSQFLSRHWDESELKERFQNFLSALQKQEGIEDYIVPDINEDEKETIREFFRPYEKKELTYVHTKMDILNQVSGTDEYNDLRGIFKLTFRVKEGAKTIEHTVLMHMARLGDANGIKWKIYKIIWSDKGIDVSDVKLIQLEKPKRGEQVCIMTTDAGVIKMRLFPEQAPVAVKNWIELSKQGFYNGTPFARVIKDFVIQGGALDGSGDESKSIYNGFFEDEVHKGLYNFNGALCLGNNGPHTNGNQFYIVQKKNVNESVFPNTSLPANVEEKYKEVGGLPELDGRYTVLGQVYEGMDVVEKIAAQETDKNDAPVENPVKIQKIEFQKYR</sequence>
<evidence type="ECO:0000256" key="3">
    <source>
        <dbReference type="ARBA" id="ARBA00023110"/>
    </source>
</evidence>
<proteinExistence type="predicted"/>
<dbReference type="eggNOG" id="COG0652">
    <property type="taxonomic scope" value="Bacteria"/>
</dbReference>
<dbReference type="OrthoDB" id="9807797at2"/>
<keyword evidence="3" id="KW-0697">Rotamase</keyword>
<dbReference type="Pfam" id="PF00160">
    <property type="entry name" value="Pro_isomerase"/>
    <property type="match status" value="1"/>
</dbReference>
<evidence type="ECO:0000313" key="8">
    <source>
        <dbReference type="Proteomes" id="UP000003011"/>
    </source>
</evidence>
<keyword evidence="5" id="KW-0732">Signal</keyword>
<gene>
    <name evidence="7" type="ORF">HMPREF9333_00149</name>
</gene>
<dbReference type="CDD" id="cd00317">
    <property type="entry name" value="cyclophilin"/>
    <property type="match status" value="1"/>
</dbReference>
<dbReference type="EC" id="5.2.1.8" evidence="2"/>
<dbReference type="InterPro" id="IPR044666">
    <property type="entry name" value="Cyclophilin_A-like"/>
</dbReference>
<evidence type="ECO:0000313" key="7">
    <source>
        <dbReference type="EMBL" id="EHI56702.1"/>
    </source>
</evidence>
<feature type="chain" id="PRO_5003477212" description="peptidylprolyl isomerase" evidence="5">
    <location>
        <begin position="28"/>
        <end position="365"/>
    </location>
</feature>
<feature type="signal peptide" evidence="5">
    <location>
        <begin position="1"/>
        <end position="27"/>
    </location>
</feature>
<dbReference type="SUPFAM" id="SSF50891">
    <property type="entry name" value="Cyclophilin-like"/>
    <property type="match status" value="1"/>
</dbReference>
<dbReference type="PROSITE" id="PS50072">
    <property type="entry name" value="CSA_PPIASE_2"/>
    <property type="match status" value="1"/>
</dbReference>
<dbReference type="EMBL" id="ACZL01000003">
    <property type="protein sequence ID" value="EHI56702.1"/>
    <property type="molecule type" value="Genomic_DNA"/>
</dbReference>
<dbReference type="GO" id="GO:0003755">
    <property type="term" value="F:peptidyl-prolyl cis-trans isomerase activity"/>
    <property type="evidence" value="ECO:0007669"/>
    <property type="project" value="UniProtKB-KW"/>
</dbReference>
<keyword evidence="8" id="KW-1185">Reference proteome</keyword>
<dbReference type="InterPro" id="IPR029000">
    <property type="entry name" value="Cyclophilin-like_dom_sf"/>
</dbReference>
<accession>G5GF11</accession>